<proteinExistence type="predicted"/>
<feature type="chain" id="PRO_5045057133" evidence="1">
    <location>
        <begin position="23"/>
        <end position="296"/>
    </location>
</feature>
<keyword evidence="4" id="KW-1185">Reference proteome</keyword>
<keyword evidence="1" id="KW-0732">Signal</keyword>
<dbReference type="GeneID" id="34013648"/>
<comment type="caution">
    <text evidence="3">The sequence shown here is derived from an EMBL/GenBank/DDBJ whole genome shotgun (WGS) entry which is preliminary data.</text>
</comment>
<accession>A0ABU4KPF7</accession>
<keyword evidence="3" id="KW-0378">Hydrolase</keyword>
<evidence type="ECO:0000256" key="1">
    <source>
        <dbReference type="SAM" id="SignalP"/>
    </source>
</evidence>
<evidence type="ECO:0000259" key="2">
    <source>
        <dbReference type="Pfam" id="PF20434"/>
    </source>
</evidence>
<sequence>MRRLSLVGCVTILLCSTNLAWAQSPETIYKAEGARASQPVATIAYGDGPLQVADLRVPAGDGPFPVAIIMHGGCFKASVDNRRGIAALADALGQKGFATWNIEYRRVGDPGGGWPGTFQDVAHAVDKLAEVAPRYRLDLDRVTIVGHSAGAFFALWAASRPRLAAPWSATPIHPQSVVAIDGPGTLAPFVGVDAQVCGEPVIAPLMGGTPSEKPAEYLIASPQDHLPLGLRQLLVPADLGEFMQSYIAAARQGGDDIEVLVPQGANHFDVVTPSTPNGRAVVDFIAEHALDGAPSD</sequence>
<feature type="signal peptide" evidence="1">
    <location>
        <begin position="1"/>
        <end position="22"/>
    </location>
</feature>
<name>A0ABU4KPF7_BREVE</name>
<gene>
    <name evidence="3" type="ORF">NJD11_07755</name>
</gene>
<dbReference type="Gene3D" id="3.40.50.1820">
    <property type="entry name" value="alpha/beta hydrolase"/>
    <property type="match status" value="1"/>
</dbReference>
<dbReference type="Proteomes" id="UP001272940">
    <property type="component" value="Unassembled WGS sequence"/>
</dbReference>
<dbReference type="SUPFAM" id="SSF53474">
    <property type="entry name" value="alpha/beta-Hydrolases"/>
    <property type="match status" value="1"/>
</dbReference>
<evidence type="ECO:0000313" key="4">
    <source>
        <dbReference type="Proteomes" id="UP001272940"/>
    </source>
</evidence>
<dbReference type="Pfam" id="PF20434">
    <property type="entry name" value="BD-FAE"/>
    <property type="match status" value="1"/>
</dbReference>
<evidence type="ECO:0000313" key="3">
    <source>
        <dbReference type="EMBL" id="MDX2334834.1"/>
    </source>
</evidence>
<dbReference type="GO" id="GO:0016787">
    <property type="term" value="F:hydrolase activity"/>
    <property type="evidence" value="ECO:0007669"/>
    <property type="project" value="UniProtKB-KW"/>
</dbReference>
<dbReference type="InterPro" id="IPR029058">
    <property type="entry name" value="AB_hydrolase_fold"/>
</dbReference>
<feature type="domain" description="BD-FAE-like" evidence="2">
    <location>
        <begin position="58"/>
        <end position="224"/>
    </location>
</feature>
<reference evidence="3 4" key="1">
    <citation type="journal article" date="2023" name="FEMS Microbes">
        <title>Whole genomes of deep-sea sponge-associated bacteria exhibit high novel natural product potential.</title>
        <authorList>
            <person name="Hesketh-Best P.J."/>
            <person name="January G.G."/>
            <person name="Koch M.J."/>
            <person name="Warburton P.J."/>
            <person name="Howell K.L."/>
            <person name="Upton M."/>
        </authorList>
    </citation>
    <scope>NUCLEOTIDE SEQUENCE [LARGE SCALE GENOMIC DNA]</scope>
    <source>
        <strain evidence="3 4">PC206-O</strain>
    </source>
</reference>
<dbReference type="InterPro" id="IPR049492">
    <property type="entry name" value="BD-FAE-like_dom"/>
</dbReference>
<dbReference type="EMBL" id="JAMYEC010000003">
    <property type="protein sequence ID" value="MDX2334834.1"/>
    <property type="molecule type" value="Genomic_DNA"/>
</dbReference>
<organism evidence="3 4">
    <name type="scientific">Brevundimonas vesicularis</name>
    <name type="common">Pseudomonas vesicularis</name>
    <dbReference type="NCBI Taxonomy" id="41276"/>
    <lineage>
        <taxon>Bacteria</taxon>
        <taxon>Pseudomonadati</taxon>
        <taxon>Pseudomonadota</taxon>
        <taxon>Alphaproteobacteria</taxon>
        <taxon>Caulobacterales</taxon>
        <taxon>Caulobacteraceae</taxon>
        <taxon>Brevundimonas</taxon>
    </lineage>
</organism>
<dbReference type="RefSeq" id="WP_146112042.1">
    <property type="nucleotide sequence ID" value="NZ_CP022048.2"/>
</dbReference>
<protein>
    <submittedName>
        <fullName evidence="3">Alpha/beta hydrolase fold domain-containing protein</fullName>
    </submittedName>
</protein>